<dbReference type="Proteomes" id="UP001200034">
    <property type="component" value="Unassembled WGS sequence"/>
</dbReference>
<feature type="domain" description="Peptidase S1" evidence="3">
    <location>
        <begin position="43"/>
        <end position="292"/>
    </location>
</feature>
<keyword evidence="5" id="KW-1185">Reference proteome</keyword>
<dbReference type="InterPro" id="IPR001254">
    <property type="entry name" value="Trypsin_dom"/>
</dbReference>
<dbReference type="PROSITE" id="PS50240">
    <property type="entry name" value="TRYPSIN_DOM"/>
    <property type="match status" value="1"/>
</dbReference>
<evidence type="ECO:0000259" key="3">
    <source>
        <dbReference type="PROSITE" id="PS50240"/>
    </source>
</evidence>
<dbReference type="SMART" id="SM00020">
    <property type="entry name" value="Tryp_SPc"/>
    <property type="match status" value="1"/>
</dbReference>
<comment type="similarity">
    <text evidence="2">Belongs to the peptidase S1 family. CLIP subfamily.</text>
</comment>
<gene>
    <name evidence="4" type="ORF">KR093_010969</name>
</gene>
<accession>A0AAD4K6D7</accession>
<comment type="caution">
    <text evidence="4">The sequence shown here is derived from an EMBL/GenBank/DDBJ whole genome shotgun (WGS) entry which is preliminary data.</text>
</comment>
<proteinExistence type="inferred from homology"/>
<dbReference type="GO" id="GO:0004252">
    <property type="term" value="F:serine-type endopeptidase activity"/>
    <property type="evidence" value="ECO:0007669"/>
    <property type="project" value="InterPro"/>
</dbReference>
<dbReference type="GO" id="GO:0006508">
    <property type="term" value="P:proteolysis"/>
    <property type="evidence" value="ECO:0007669"/>
    <property type="project" value="InterPro"/>
</dbReference>
<feature type="non-terminal residue" evidence="4">
    <location>
        <position position="1"/>
    </location>
</feature>
<dbReference type="AlphaFoldDB" id="A0AAD4K6D7"/>
<reference evidence="4" key="1">
    <citation type="journal article" date="2021" name="Mol. Ecol. Resour.">
        <title>Phylogenomic analyses of the genus Drosophila reveals genomic signals of climate adaptation.</title>
        <authorList>
            <person name="Li F."/>
            <person name="Rane R.V."/>
            <person name="Luria V."/>
            <person name="Xiong Z."/>
            <person name="Chen J."/>
            <person name="Li Z."/>
            <person name="Catullo R.A."/>
            <person name="Griffin P.C."/>
            <person name="Schiffer M."/>
            <person name="Pearce S."/>
            <person name="Lee S.F."/>
            <person name="McElroy K."/>
            <person name="Stocker A."/>
            <person name="Shirriffs J."/>
            <person name="Cockerell F."/>
            <person name="Coppin C."/>
            <person name="Sgro C.M."/>
            <person name="Karger A."/>
            <person name="Cain J.W."/>
            <person name="Weber J.A."/>
            <person name="Santpere G."/>
            <person name="Kirschner M.W."/>
            <person name="Hoffmann A.A."/>
            <person name="Oakeshott J.G."/>
            <person name="Zhang G."/>
        </authorList>
    </citation>
    <scope>NUCLEOTIDE SEQUENCE</scope>
    <source>
        <strain evidence="4">BGI-SZ-2011g</strain>
    </source>
</reference>
<protein>
    <recommendedName>
        <fullName evidence="3">Peptidase S1 domain-containing protein</fullName>
    </recommendedName>
</protein>
<evidence type="ECO:0000313" key="5">
    <source>
        <dbReference type="Proteomes" id="UP001200034"/>
    </source>
</evidence>
<dbReference type="FunFam" id="2.40.10.10:FF:000002">
    <property type="entry name" value="Transmembrane protease serine"/>
    <property type="match status" value="1"/>
</dbReference>
<feature type="non-terminal residue" evidence="4">
    <location>
        <position position="301"/>
    </location>
</feature>
<dbReference type="InterPro" id="IPR043504">
    <property type="entry name" value="Peptidase_S1_PA_chymotrypsin"/>
</dbReference>
<name>A0AAD4K6D7_9MUSC</name>
<evidence type="ECO:0000256" key="1">
    <source>
        <dbReference type="ARBA" id="ARBA00023157"/>
    </source>
</evidence>
<dbReference type="EMBL" id="JAJJHW010001127">
    <property type="protein sequence ID" value="KAH8378368.1"/>
    <property type="molecule type" value="Genomic_DNA"/>
</dbReference>
<dbReference type="InterPro" id="IPR009003">
    <property type="entry name" value="Peptidase_S1_PA"/>
</dbReference>
<dbReference type="CDD" id="cd00190">
    <property type="entry name" value="Tryp_SPc"/>
    <property type="match status" value="1"/>
</dbReference>
<organism evidence="4 5">
    <name type="scientific">Drosophila rubida</name>
    <dbReference type="NCBI Taxonomy" id="30044"/>
    <lineage>
        <taxon>Eukaryota</taxon>
        <taxon>Metazoa</taxon>
        <taxon>Ecdysozoa</taxon>
        <taxon>Arthropoda</taxon>
        <taxon>Hexapoda</taxon>
        <taxon>Insecta</taxon>
        <taxon>Pterygota</taxon>
        <taxon>Neoptera</taxon>
        <taxon>Endopterygota</taxon>
        <taxon>Diptera</taxon>
        <taxon>Brachycera</taxon>
        <taxon>Muscomorpha</taxon>
        <taxon>Ephydroidea</taxon>
        <taxon>Drosophilidae</taxon>
        <taxon>Drosophila</taxon>
    </lineage>
</organism>
<keyword evidence="1" id="KW-1015">Disulfide bond</keyword>
<evidence type="ECO:0000313" key="4">
    <source>
        <dbReference type="EMBL" id="KAH8378368.1"/>
    </source>
</evidence>
<dbReference type="PANTHER" id="PTHR24256">
    <property type="entry name" value="TRYPTASE-RELATED"/>
    <property type="match status" value="1"/>
</dbReference>
<dbReference type="Gene3D" id="2.40.10.10">
    <property type="entry name" value="Trypsin-like serine proteases"/>
    <property type="match status" value="1"/>
</dbReference>
<dbReference type="InterPro" id="IPR051487">
    <property type="entry name" value="Ser/Thr_Proteases_Immune/Dev"/>
</dbReference>
<sequence>LIASMPVVNISLLIRQIEQRPDPVMPSEWGKCGSRNPNGVQLTIEGERHNEANYGEFPWMIAILERQPTPVIGLLLYIGGGSILAPNVVLTTAHKVFNRTAENLIARAGEWDRSTEREFYSQQDLDVQEIIMHPTYHITRDNIALLLLKGSYYPSPHIAPICLPDVNANFDNERCTVTGWGKRASESKDYPYILKKIDVPVVPRDTCISLYRQHRRPRFRLEPGNICAGGEKDVDSCYGDGGAPLVCPIKDQPNRYYQAGLVAWGVSCGLENLPAGYASVAYLMPWILQELNKLQVNSTYY</sequence>
<dbReference type="Pfam" id="PF00089">
    <property type="entry name" value="Trypsin"/>
    <property type="match status" value="1"/>
</dbReference>
<evidence type="ECO:0000256" key="2">
    <source>
        <dbReference type="ARBA" id="ARBA00024195"/>
    </source>
</evidence>
<dbReference type="SUPFAM" id="SSF50494">
    <property type="entry name" value="Trypsin-like serine proteases"/>
    <property type="match status" value="1"/>
</dbReference>